<reference evidence="1" key="1">
    <citation type="submission" date="2017-04" db="EMBL/GenBank/DDBJ databases">
        <title>Unveiling RNA virosphere associated with marine microorganisms.</title>
        <authorList>
            <person name="Urayama S."/>
            <person name="Takaki Y."/>
            <person name="Nishi S."/>
            <person name="Yoshida Y."/>
            <person name="Deguchi S."/>
            <person name="Takai K."/>
            <person name="Nunoura T."/>
        </authorList>
    </citation>
    <scope>NUCLEOTIDE SEQUENCE</scope>
</reference>
<dbReference type="EMBL" id="BDQA01000374">
    <property type="protein sequence ID" value="GBH21834.1"/>
    <property type="molecule type" value="Genomic_RNA"/>
</dbReference>
<protein>
    <submittedName>
        <fullName evidence="1">RdRp</fullName>
    </submittedName>
</protein>
<proteinExistence type="predicted"/>
<dbReference type="AlphaFoldDB" id="A0A2V0R9T8"/>
<comment type="caution">
    <text evidence="1">The sequence shown here is derived from an EMBL/GenBank/DDBJ whole genome shotgun (WGS) entry which is preliminary data.</text>
</comment>
<accession>A0A2V0R9T8</accession>
<name>A0A2V0R9T8_9ZZZZ</name>
<evidence type="ECO:0000313" key="1">
    <source>
        <dbReference type="EMBL" id="GBH21834.1"/>
    </source>
</evidence>
<sequence length="516" mass="57240">MHPIDFIDTLDKKCLEAGQKMGTVGDATIGRGVHFLQKYYIGGQEISRRIAYDHENEVAGKILTGDVSSYLTKAKLIASRGGNLDSLNMLQLMTVINGSRSTQFGRQSDVSFRDMACPGGFTNQVLLGFSGDNSQLYLELNSDNLFGPGAQEIAKRPKLEKTMTTGRRVVEAHGSTLATATIGGSTTQATVDEFIASSTRLLTEPERMSPRTALLQSFFEASRLDEISYVNAVRGAAHKVVGESLQVRSLRPKFIEKALLQSGLIGRDLKETPEPVKTSSTLHSGYRINNYTFTFSLSREYYMKLPTSTSPGENTFCLYEIVHGSPVLRNEFSQQWHPFYALPDNYRMVCSLFGVTGSPHVLVDVSQHTGLFSPDRFRVDMTKEEVINMIKLTKHDHSLAQDMLLFIGFKTDECERILSNIDLLSQMEEIEDTAEYSSIPDVLKCVSITRISEILMTTSPNASVISDLPPTIKKTLYTHYLALMSDEINVACSLRGDAGTGAKYIRLPAIDVKYRS</sequence>
<organism evidence="1">
    <name type="scientific">viral metagenome</name>
    <dbReference type="NCBI Taxonomy" id="1070528"/>
    <lineage>
        <taxon>unclassified sequences</taxon>
        <taxon>metagenomes</taxon>
        <taxon>organismal metagenomes</taxon>
    </lineage>
</organism>